<evidence type="ECO:0000313" key="7">
    <source>
        <dbReference type="EMBL" id="WFR95517.1"/>
    </source>
</evidence>
<evidence type="ECO:0000256" key="1">
    <source>
        <dbReference type="ARBA" id="ARBA00004141"/>
    </source>
</evidence>
<evidence type="ECO:0000259" key="6">
    <source>
        <dbReference type="Pfam" id="PF04932"/>
    </source>
</evidence>
<evidence type="ECO:0000256" key="3">
    <source>
        <dbReference type="ARBA" id="ARBA00022989"/>
    </source>
</evidence>
<dbReference type="GO" id="GO:0016020">
    <property type="term" value="C:membrane"/>
    <property type="evidence" value="ECO:0007669"/>
    <property type="project" value="UniProtKB-SubCell"/>
</dbReference>
<proteinExistence type="predicted"/>
<dbReference type="PANTHER" id="PTHR37422:SF21">
    <property type="entry name" value="EXOQ-LIKE PROTEIN"/>
    <property type="match status" value="1"/>
</dbReference>
<comment type="subcellular location">
    <subcellularLocation>
        <location evidence="1">Membrane</location>
        <topology evidence="1">Multi-pass membrane protein</topology>
    </subcellularLocation>
</comment>
<keyword evidence="3 5" id="KW-1133">Transmembrane helix</keyword>
<feature type="domain" description="O-antigen ligase-related" evidence="6">
    <location>
        <begin position="215"/>
        <end position="360"/>
    </location>
</feature>
<feature type="transmembrane region" description="Helical" evidence="5">
    <location>
        <begin position="122"/>
        <end position="143"/>
    </location>
</feature>
<dbReference type="EMBL" id="CP117255">
    <property type="protein sequence ID" value="WFR95517.1"/>
    <property type="molecule type" value="Genomic_DNA"/>
</dbReference>
<feature type="transmembrane region" description="Helical" evidence="5">
    <location>
        <begin position="150"/>
        <end position="168"/>
    </location>
</feature>
<dbReference type="Proteomes" id="UP000249499">
    <property type="component" value="Chromosome"/>
</dbReference>
<reference evidence="8" key="2">
    <citation type="journal article" date="2023" name="MicrobiologyOpen">
        <title>Genomics of the tumorigenes clade of the family Rhizobiaceae and description of Rhizobium rhododendri sp. nov.</title>
        <authorList>
            <person name="Kuzmanovic N."/>
            <person name="diCenzo G.C."/>
            <person name="Bunk B."/>
            <person name="Sproeer C."/>
            <person name="Fruehling A."/>
            <person name="Neumann-Schaal M."/>
            <person name="Overmann J."/>
            <person name="Smalla K."/>
        </authorList>
    </citation>
    <scope>NUCLEOTIDE SEQUENCE [LARGE SCALE GENOMIC DNA]</scope>
    <source>
        <strain evidence="8">1078</strain>
    </source>
</reference>
<feature type="transmembrane region" description="Helical" evidence="5">
    <location>
        <begin position="66"/>
        <end position="82"/>
    </location>
</feature>
<feature type="transmembrane region" description="Helical" evidence="5">
    <location>
        <begin position="210"/>
        <end position="226"/>
    </location>
</feature>
<evidence type="ECO:0000256" key="5">
    <source>
        <dbReference type="SAM" id="Phobius"/>
    </source>
</evidence>
<dbReference type="RefSeq" id="WP_111216264.1">
    <property type="nucleotide sequence ID" value="NZ_CP117255.1"/>
</dbReference>
<feature type="transmembrane region" description="Helical" evidence="5">
    <location>
        <begin position="188"/>
        <end position="203"/>
    </location>
</feature>
<dbReference type="InterPro" id="IPR007016">
    <property type="entry name" value="O-antigen_ligase-rel_domated"/>
</dbReference>
<protein>
    <submittedName>
        <fullName evidence="7">O-antigen ligase family protein</fullName>
    </submittedName>
</protein>
<sequence>MTQAYMAEDVYTPISMKERDLPVLVRLGLVVLLVLCLIQFSGAWYWGGVDLTQEDLEGVQPFGVPFRYGVWLSISIAIFYYFTSHSYKAVGTALMPFLPFVGMGLISGVQGFSFITSFRIEIFWLLMALSGTIIGLLLPANLMARVMSRYLTVILILSIVLVIAIPKAGTEVYGGASVWKGAFQQKNYLGALAMWAAVFAFFFSKAVGRWKSLLLFLVAAICLVGSDSKGSLAVAFAAIGYYVLLMSMSRSRLSPFIGSAALIGTVLLLAVGVYFLWVPITGAFGRDATLTGRTDIWMAYLARVVDHWFLGQGPGAFTSVSPVTEDLFYQLAALGSIRQPHNIFIAVVGDGGVVGLFLFVSALFYVAFVLPFQKRTFEARLCAIGAFLIIVGGMVEGRVGYNASLDSFFLSLLLAARVRAERAVLRRQRQSQVATDEDALLAP</sequence>
<dbReference type="AlphaFoldDB" id="A0AAF1KQ54"/>
<keyword evidence="4 5" id="KW-0472">Membrane</keyword>
<dbReference type="PANTHER" id="PTHR37422">
    <property type="entry name" value="TEICHURONIC ACID BIOSYNTHESIS PROTEIN TUAE"/>
    <property type="match status" value="1"/>
</dbReference>
<reference evidence="7 8" key="1">
    <citation type="journal article" date="2018" name="Sci. Rep.">
        <title>Rhizobium tumorigenes sp. nov., a novel plant tumorigenic bacterium isolated from cane gall tumors on thornless blackberry.</title>
        <authorList>
            <person name="Kuzmanovi N."/>
            <person name="Smalla K."/>
            <person name="Gronow S."/>
            <person name="PuBawska J."/>
        </authorList>
    </citation>
    <scope>NUCLEOTIDE SEQUENCE [LARGE SCALE GENOMIC DNA]</scope>
    <source>
        <strain evidence="7 8">1078</strain>
    </source>
</reference>
<gene>
    <name evidence="7" type="ORF">PR017_17430</name>
</gene>
<feature type="transmembrane region" description="Helical" evidence="5">
    <location>
        <begin position="94"/>
        <end position="116"/>
    </location>
</feature>
<dbReference type="InterPro" id="IPR051533">
    <property type="entry name" value="WaaL-like"/>
</dbReference>
<feature type="transmembrane region" description="Helical" evidence="5">
    <location>
        <begin position="23"/>
        <end position="46"/>
    </location>
</feature>
<evidence type="ECO:0000313" key="8">
    <source>
        <dbReference type="Proteomes" id="UP000249499"/>
    </source>
</evidence>
<dbReference type="Pfam" id="PF04932">
    <property type="entry name" value="Wzy_C"/>
    <property type="match status" value="1"/>
</dbReference>
<dbReference type="KEGG" id="rtu:PR017_17430"/>
<feature type="transmembrane region" description="Helical" evidence="5">
    <location>
        <begin position="256"/>
        <end position="277"/>
    </location>
</feature>
<accession>A0AAF1KQ54</accession>
<keyword evidence="2 5" id="KW-0812">Transmembrane</keyword>
<evidence type="ECO:0000256" key="4">
    <source>
        <dbReference type="ARBA" id="ARBA00023136"/>
    </source>
</evidence>
<dbReference type="GO" id="GO:0016874">
    <property type="term" value="F:ligase activity"/>
    <property type="evidence" value="ECO:0007669"/>
    <property type="project" value="UniProtKB-KW"/>
</dbReference>
<keyword evidence="8" id="KW-1185">Reference proteome</keyword>
<feature type="transmembrane region" description="Helical" evidence="5">
    <location>
        <begin position="377"/>
        <end position="395"/>
    </location>
</feature>
<name>A0AAF1KQ54_9HYPH</name>
<evidence type="ECO:0000256" key="2">
    <source>
        <dbReference type="ARBA" id="ARBA00022692"/>
    </source>
</evidence>
<organism evidence="7 8">
    <name type="scientific">Rhizobium tumorigenes</name>
    <dbReference type="NCBI Taxonomy" id="2041385"/>
    <lineage>
        <taxon>Bacteria</taxon>
        <taxon>Pseudomonadati</taxon>
        <taxon>Pseudomonadota</taxon>
        <taxon>Alphaproteobacteria</taxon>
        <taxon>Hyphomicrobiales</taxon>
        <taxon>Rhizobiaceae</taxon>
        <taxon>Rhizobium/Agrobacterium group</taxon>
        <taxon>Rhizobium</taxon>
    </lineage>
</organism>
<keyword evidence="7" id="KW-0436">Ligase</keyword>
<feature type="transmembrane region" description="Helical" evidence="5">
    <location>
        <begin position="343"/>
        <end position="370"/>
    </location>
</feature>